<keyword evidence="10 13" id="KW-1133">Transmembrane helix</keyword>
<dbReference type="Pfam" id="PF01618">
    <property type="entry name" value="MotA_ExbB"/>
    <property type="match status" value="1"/>
</dbReference>
<evidence type="ECO:0000256" key="8">
    <source>
        <dbReference type="ARBA" id="ARBA00022692"/>
    </source>
</evidence>
<comment type="caution">
    <text evidence="15">The sequence shown here is derived from an EMBL/GenBank/DDBJ whole genome shotgun (WGS) entry which is preliminary data.</text>
</comment>
<feature type="transmembrane region" description="Helical" evidence="13">
    <location>
        <begin position="13"/>
        <end position="35"/>
    </location>
</feature>
<evidence type="ECO:0000256" key="4">
    <source>
        <dbReference type="ARBA" id="ARBA00022093"/>
    </source>
</evidence>
<evidence type="ECO:0000256" key="10">
    <source>
        <dbReference type="ARBA" id="ARBA00022989"/>
    </source>
</evidence>
<feature type="transmembrane region" description="Helical" evidence="13">
    <location>
        <begin position="179"/>
        <end position="199"/>
    </location>
</feature>
<dbReference type="GO" id="GO:0005886">
    <property type="term" value="C:plasma membrane"/>
    <property type="evidence" value="ECO:0007669"/>
    <property type="project" value="UniProtKB-SubCell"/>
</dbReference>
<keyword evidence="6" id="KW-1003">Cell membrane</keyword>
<keyword evidence="7" id="KW-0997">Cell inner membrane</keyword>
<organism evidence="15">
    <name type="scientific">mine drainage metagenome</name>
    <dbReference type="NCBI Taxonomy" id="410659"/>
    <lineage>
        <taxon>unclassified sequences</taxon>
        <taxon>metagenomes</taxon>
        <taxon>ecological metagenomes</taxon>
    </lineage>
</organism>
<evidence type="ECO:0000256" key="1">
    <source>
        <dbReference type="ARBA" id="ARBA00004429"/>
    </source>
</evidence>
<evidence type="ECO:0000256" key="13">
    <source>
        <dbReference type="SAM" id="Phobius"/>
    </source>
</evidence>
<dbReference type="InterPro" id="IPR002898">
    <property type="entry name" value="MotA_ExbB_proton_chnl"/>
</dbReference>
<evidence type="ECO:0000256" key="12">
    <source>
        <dbReference type="ARBA" id="ARBA00024816"/>
    </source>
</evidence>
<reference evidence="15" key="1">
    <citation type="submission" date="2009-10" db="EMBL/GenBank/DDBJ databases">
        <title>Diversity of trophic interactions inside an arsenic-rich microbial ecosystem.</title>
        <authorList>
            <person name="Bertin P.N."/>
            <person name="Heinrich-Salmeron A."/>
            <person name="Pelletier E."/>
            <person name="Goulhen-Chollet F."/>
            <person name="Arsene-Ploetze F."/>
            <person name="Gallien S."/>
            <person name="Calteau A."/>
            <person name="Vallenet D."/>
            <person name="Casiot C."/>
            <person name="Chane-Woon-Ming B."/>
            <person name="Giloteaux L."/>
            <person name="Barakat M."/>
            <person name="Bonnefoy V."/>
            <person name="Bruneel O."/>
            <person name="Chandler M."/>
            <person name="Cleiss J."/>
            <person name="Duran R."/>
            <person name="Elbaz-Poulichet F."/>
            <person name="Fonknechten N."/>
            <person name="Lauga B."/>
            <person name="Mornico D."/>
            <person name="Ortet P."/>
            <person name="Schaeffer C."/>
            <person name="Siguier P."/>
            <person name="Alexander Thil Smith A."/>
            <person name="Van Dorsselaer A."/>
            <person name="Weissenbach J."/>
            <person name="Medigue C."/>
            <person name="Le Paslier D."/>
        </authorList>
    </citation>
    <scope>NUCLEOTIDE SEQUENCE</scope>
</reference>
<dbReference type="PANTHER" id="PTHR30625">
    <property type="entry name" value="PROTEIN TOLQ"/>
    <property type="match status" value="1"/>
</dbReference>
<dbReference type="InterPro" id="IPR050790">
    <property type="entry name" value="ExbB/TolQ_transport"/>
</dbReference>
<keyword evidence="5" id="KW-0813">Transport</keyword>
<protein>
    <recommendedName>
        <fullName evidence="4">Biopolymer transport protein ExbB</fullName>
    </recommendedName>
</protein>
<sequence>MGGLAAFWQEGDALIRTVALLLLAMSVASWFVILWKSAMLAAAARRVPRAIAAFWAAPHRQDAPAAALAADPQGLTVRLADVAAKLGNQAANTADMGDDTSAPNWQSRPDRVRRELRSALNAASRQLHAGHVLLASVGSTAPFVGLFGTVWGIYHALTTIAATQQVSIDKVAGPVGETLIMTAAGLAVAIPAVLAYNALGKRARALDAELEGYALDLQHLLSGEAAPRHANGSA</sequence>
<keyword evidence="9" id="KW-0653">Protein transport</keyword>
<evidence type="ECO:0000256" key="2">
    <source>
        <dbReference type="ARBA" id="ARBA00010442"/>
    </source>
</evidence>
<evidence type="ECO:0000256" key="11">
    <source>
        <dbReference type="ARBA" id="ARBA00023136"/>
    </source>
</evidence>
<evidence type="ECO:0000256" key="6">
    <source>
        <dbReference type="ARBA" id="ARBA00022475"/>
    </source>
</evidence>
<comment type="similarity">
    <text evidence="2">Belongs to the ExbB/TolQ family.</text>
</comment>
<evidence type="ECO:0000256" key="5">
    <source>
        <dbReference type="ARBA" id="ARBA00022448"/>
    </source>
</evidence>
<name>E6PVM2_9ZZZZ</name>
<evidence type="ECO:0000259" key="14">
    <source>
        <dbReference type="Pfam" id="PF01618"/>
    </source>
</evidence>
<comment type="function">
    <text evidence="12">Involved in the TonB-dependent energy-dependent transport of various receptor-bound substrates. Protects ExbD from proteolytic degradation and functionally stabilizes TonB.</text>
</comment>
<dbReference type="EMBL" id="CABM01000065">
    <property type="protein sequence ID" value="CBH98979.1"/>
    <property type="molecule type" value="Genomic_DNA"/>
</dbReference>
<dbReference type="PANTHER" id="PTHR30625:SF14">
    <property type="entry name" value="BIOPOLYMER TRANSPORT PROTEIN EXBB"/>
    <property type="match status" value="1"/>
</dbReference>
<evidence type="ECO:0000313" key="15">
    <source>
        <dbReference type="EMBL" id="CBH98979.1"/>
    </source>
</evidence>
<comment type="subcellular location">
    <subcellularLocation>
        <location evidence="1">Cell inner membrane</location>
        <topology evidence="1">Multi-pass membrane protein</topology>
    </subcellularLocation>
</comment>
<gene>
    <name evidence="15" type="ORF">CARN2_0153</name>
</gene>
<keyword evidence="11 13" id="KW-0472">Membrane</keyword>
<dbReference type="GO" id="GO:0017038">
    <property type="term" value="P:protein import"/>
    <property type="evidence" value="ECO:0007669"/>
    <property type="project" value="TreeGrafter"/>
</dbReference>
<evidence type="ECO:0000256" key="9">
    <source>
        <dbReference type="ARBA" id="ARBA00022927"/>
    </source>
</evidence>
<proteinExistence type="inferred from homology"/>
<feature type="transmembrane region" description="Helical" evidence="13">
    <location>
        <begin position="132"/>
        <end position="154"/>
    </location>
</feature>
<keyword evidence="8 13" id="KW-0812">Transmembrane</keyword>
<evidence type="ECO:0000256" key="3">
    <source>
        <dbReference type="ARBA" id="ARBA00011471"/>
    </source>
</evidence>
<accession>E6PVM2</accession>
<feature type="domain" description="MotA/TolQ/ExbB proton channel" evidence="14">
    <location>
        <begin position="106"/>
        <end position="211"/>
    </location>
</feature>
<dbReference type="AlphaFoldDB" id="E6PVM2"/>
<comment type="subunit">
    <text evidence="3">The accessory proteins ExbB and ExbD seem to form a complex with TonB.</text>
</comment>
<evidence type="ECO:0000256" key="7">
    <source>
        <dbReference type="ARBA" id="ARBA00022519"/>
    </source>
</evidence>